<feature type="transmembrane region" description="Helical" evidence="5">
    <location>
        <begin position="220"/>
        <end position="243"/>
    </location>
</feature>
<evidence type="ECO:0000313" key="8">
    <source>
        <dbReference type="Proteomes" id="UP000708208"/>
    </source>
</evidence>
<keyword evidence="8" id="KW-1185">Reference proteome</keyword>
<keyword evidence="2 5" id="KW-0812">Transmembrane</keyword>
<dbReference type="GO" id="GO:0007166">
    <property type="term" value="P:cell surface receptor signaling pathway"/>
    <property type="evidence" value="ECO:0007669"/>
    <property type="project" value="InterPro"/>
</dbReference>
<evidence type="ECO:0000256" key="4">
    <source>
        <dbReference type="ARBA" id="ARBA00023136"/>
    </source>
</evidence>
<dbReference type="Pfam" id="PF00002">
    <property type="entry name" value="7tm_2"/>
    <property type="match status" value="1"/>
</dbReference>
<comment type="subcellular location">
    <subcellularLocation>
        <location evidence="1">Membrane</location>
        <topology evidence="1">Multi-pass membrane protein</topology>
    </subcellularLocation>
</comment>
<evidence type="ECO:0000256" key="1">
    <source>
        <dbReference type="ARBA" id="ARBA00004141"/>
    </source>
</evidence>
<protein>
    <recommendedName>
        <fullName evidence="6">G-protein coupled receptors family 2 profile 2 domain-containing protein</fullName>
    </recommendedName>
</protein>
<gene>
    <name evidence="7" type="ORF">AFUS01_LOCUS10243</name>
</gene>
<dbReference type="InterPro" id="IPR050332">
    <property type="entry name" value="GPCR_2"/>
</dbReference>
<evidence type="ECO:0000256" key="5">
    <source>
        <dbReference type="SAM" id="Phobius"/>
    </source>
</evidence>
<name>A0A8J2P1Z5_9HEXA</name>
<dbReference type="PANTHER" id="PTHR45620">
    <property type="entry name" value="PDF RECEPTOR-LIKE PROTEIN-RELATED"/>
    <property type="match status" value="1"/>
</dbReference>
<feature type="domain" description="G-protein coupled receptors family 2 profile 2" evidence="6">
    <location>
        <begin position="60"/>
        <end position="321"/>
    </location>
</feature>
<evidence type="ECO:0000256" key="3">
    <source>
        <dbReference type="ARBA" id="ARBA00022989"/>
    </source>
</evidence>
<proteinExistence type="predicted"/>
<dbReference type="InterPro" id="IPR000832">
    <property type="entry name" value="GPCR_2_secretin-like"/>
</dbReference>
<keyword evidence="3 5" id="KW-1133">Transmembrane helix</keyword>
<reference evidence="7" key="1">
    <citation type="submission" date="2021-06" db="EMBL/GenBank/DDBJ databases">
        <authorList>
            <person name="Hodson N. C."/>
            <person name="Mongue J. A."/>
            <person name="Jaron S. K."/>
        </authorList>
    </citation>
    <scope>NUCLEOTIDE SEQUENCE</scope>
</reference>
<accession>A0A8J2P1Z5</accession>
<organism evidence="7 8">
    <name type="scientific">Allacma fusca</name>
    <dbReference type="NCBI Taxonomy" id="39272"/>
    <lineage>
        <taxon>Eukaryota</taxon>
        <taxon>Metazoa</taxon>
        <taxon>Ecdysozoa</taxon>
        <taxon>Arthropoda</taxon>
        <taxon>Hexapoda</taxon>
        <taxon>Collembola</taxon>
        <taxon>Symphypleona</taxon>
        <taxon>Sminthuridae</taxon>
        <taxon>Allacma</taxon>
    </lineage>
</organism>
<dbReference type="GO" id="GO:0007188">
    <property type="term" value="P:adenylate cyclase-modulating G protein-coupled receptor signaling pathway"/>
    <property type="evidence" value="ECO:0007669"/>
    <property type="project" value="TreeGrafter"/>
</dbReference>
<feature type="transmembrane region" description="Helical" evidence="5">
    <location>
        <begin position="181"/>
        <end position="200"/>
    </location>
</feature>
<dbReference type="PROSITE" id="PS50261">
    <property type="entry name" value="G_PROTEIN_RECEP_F2_4"/>
    <property type="match status" value="1"/>
</dbReference>
<feature type="transmembrane region" description="Helical" evidence="5">
    <location>
        <begin position="154"/>
        <end position="174"/>
    </location>
</feature>
<feature type="transmembrane region" description="Helical" evidence="5">
    <location>
        <begin position="264"/>
        <end position="285"/>
    </location>
</feature>
<feature type="transmembrane region" description="Helical" evidence="5">
    <location>
        <begin position="97"/>
        <end position="115"/>
    </location>
</feature>
<feature type="transmembrane region" description="Helical" evidence="5">
    <location>
        <begin position="297"/>
        <end position="320"/>
    </location>
</feature>
<dbReference type="GO" id="GO:0005886">
    <property type="term" value="C:plasma membrane"/>
    <property type="evidence" value="ECO:0007669"/>
    <property type="project" value="TreeGrafter"/>
</dbReference>
<evidence type="ECO:0000313" key="7">
    <source>
        <dbReference type="EMBL" id="CAG7720994.1"/>
    </source>
</evidence>
<dbReference type="OrthoDB" id="5967113at2759"/>
<evidence type="ECO:0000256" key="2">
    <source>
        <dbReference type="ARBA" id="ARBA00022692"/>
    </source>
</evidence>
<dbReference type="PANTHER" id="PTHR45620:SF17">
    <property type="entry name" value="PDF RECEPTOR"/>
    <property type="match status" value="1"/>
</dbReference>
<dbReference type="GO" id="GO:0008528">
    <property type="term" value="F:G protein-coupled peptide receptor activity"/>
    <property type="evidence" value="ECO:0007669"/>
    <property type="project" value="TreeGrafter"/>
</dbReference>
<dbReference type="AlphaFoldDB" id="A0A8J2P1Z5"/>
<dbReference type="Proteomes" id="UP000708208">
    <property type="component" value="Unassembled WGS sequence"/>
</dbReference>
<feature type="non-terminal residue" evidence="7">
    <location>
        <position position="1"/>
    </location>
</feature>
<evidence type="ECO:0000259" key="6">
    <source>
        <dbReference type="PROSITE" id="PS50261"/>
    </source>
</evidence>
<comment type="caution">
    <text evidence="7">The sequence shown here is derived from an EMBL/GenBank/DDBJ whole genome shotgun (WGS) entry which is preliminary data.</text>
</comment>
<feature type="transmembrane region" description="Helical" evidence="5">
    <location>
        <begin position="65"/>
        <end position="85"/>
    </location>
</feature>
<keyword evidence="4 5" id="KW-0472">Membrane</keyword>
<sequence>KAYRTCGLNGTWEGRQGFQYNDTIGYTNYTPCFSDGILELLHLLKKRNDSVSIISTAAGTRKLEMIGLAVSIVSLIMSLFIFCHFRNLWNNRTKIHKNLFIAMGIQVVIRLTVYIDQYVSRAEGVHFSQVTGIDNTAYLCESFYVLLEYARTAMFLWMFVEGLYLHNMITVAVFQERLSQSFYYCIGWGAPIFLTVTWAVATWRKFHGIVCWWGYNFDPFFWILEGPRLTVIVLNLIFLLNIIRVLVTKLRESNSTEAQQVRKAVRAAIVLLPLLGITNSIQMIHSPVDKDPIQFAMWSYVAAFLTSFQGFFCALIYCFLNGEVQISIRRCWHARRQGEGPGYERRRSQPNNSINLDNMINKTVTVEGPLKACQESENFLNRNHDFRSDPLFEHWNEVDLDSHHQVDIEHIEIPAKYLDKSSSRNNQSITGNL</sequence>
<dbReference type="InterPro" id="IPR017981">
    <property type="entry name" value="GPCR_2-like_7TM"/>
</dbReference>
<dbReference type="EMBL" id="CAJVCH010075960">
    <property type="protein sequence ID" value="CAG7720994.1"/>
    <property type="molecule type" value="Genomic_DNA"/>
</dbReference>